<name>A0ABW7ZQJ8_9ACTN</name>
<keyword evidence="3" id="KW-1185">Reference proteome</keyword>
<feature type="region of interest" description="Disordered" evidence="1">
    <location>
        <begin position="1"/>
        <end position="23"/>
    </location>
</feature>
<proteinExistence type="predicted"/>
<dbReference type="EMBL" id="JBITLE010000009">
    <property type="protein sequence ID" value="MFI7265114.1"/>
    <property type="molecule type" value="Genomic_DNA"/>
</dbReference>
<evidence type="ECO:0000313" key="2">
    <source>
        <dbReference type="EMBL" id="MFI7265114.1"/>
    </source>
</evidence>
<sequence length="67" mass="6506">EPALTTRDGGTQLTACHHPEGGPVDAAEPVTVGGGDAVAPATANRGAAVEAAAVRGGDTPEMKEVAE</sequence>
<organism evidence="2 3">
    <name type="scientific">Micromonospora maritima</name>
    <dbReference type="NCBI Taxonomy" id="986711"/>
    <lineage>
        <taxon>Bacteria</taxon>
        <taxon>Bacillati</taxon>
        <taxon>Actinomycetota</taxon>
        <taxon>Actinomycetes</taxon>
        <taxon>Micromonosporales</taxon>
        <taxon>Micromonosporaceae</taxon>
        <taxon>Micromonospora</taxon>
    </lineage>
</organism>
<evidence type="ECO:0000256" key="1">
    <source>
        <dbReference type="SAM" id="MobiDB-lite"/>
    </source>
</evidence>
<dbReference type="Proteomes" id="UP001612812">
    <property type="component" value="Unassembled WGS sequence"/>
</dbReference>
<comment type="caution">
    <text evidence="2">The sequence shown here is derived from an EMBL/GenBank/DDBJ whole genome shotgun (WGS) entry which is preliminary data.</text>
</comment>
<accession>A0ABW7ZQJ8</accession>
<gene>
    <name evidence="2" type="ORF">ACIBP4_22800</name>
</gene>
<protein>
    <submittedName>
        <fullName evidence="2">Uncharacterized protein</fullName>
    </submittedName>
</protein>
<evidence type="ECO:0000313" key="3">
    <source>
        <dbReference type="Proteomes" id="UP001612812"/>
    </source>
</evidence>
<reference evidence="2 3" key="1">
    <citation type="submission" date="2024-10" db="EMBL/GenBank/DDBJ databases">
        <title>The Natural Products Discovery Center: Release of the First 8490 Sequenced Strains for Exploring Actinobacteria Biosynthetic Diversity.</title>
        <authorList>
            <person name="Kalkreuter E."/>
            <person name="Kautsar S.A."/>
            <person name="Yang D."/>
            <person name="Bader C.D."/>
            <person name="Teijaro C.N."/>
            <person name="Fluegel L."/>
            <person name="Davis C.M."/>
            <person name="Simpson J.R."/>
            <person name="Lauterbach L."/>
            <person name="Steele A.D."/>
            <person name="Gui C."/>
            <person name="Meng S."/>
            <person name="Li G."/>
            <person name="Viehrig K."/>
            <person name="Ye F."/>
            <person name="Su P."/>
            <person name="Kiefer A.F."/>
            <person name="Nichols A."/>
            <person name="Cepeda A.J."/>
            <person name="Yan W."/>
            <person name="Fan B."/>
            <person name="Jiang Y."/>
            <person name="Adhikari A."/>
            <person name="Zheng C.-J."/>
            <person name="Schuster L."/>
            <person name="Cowan T.M."/>
            <person name="Smanski M.J."/>
            <person name="Chevrette M.G."/>
            <person name="De Carvalho L.P.S."/>
            <person name="Shen B."/>
        </authorList>
    </citation>
    <scope>NUCLEOTIDE SEQUENCE [LARGE SCALE GENOMIC DNA]</scope>
    <source>
        <strain evidence="2 3">NPDC049845</strain>
    </source>
</reference>
<feature type="non-terminal residue" evidence="2">
    <location>
        <position position="1"/>
    </location>
</feature>